<sequence length="362" mass="40416">MVLVREENPGIVYRFNPPVSRDLLSGYAWHYTSWSRCSELCAGGAQMQQVVCKKQADHSVVYSHFCDKKNKPRDKKRTCNTEPCPPTWWTGEWSECSRSCNGGVRTREILCKRKVSGTEERVQGDSVCPAPRPPLTEPCNNHSCPPEWLALNWSECSPSCGPGFRHRVVLCKSGDSGDTLPESDCPKQGRPSSRVRCNLQRCPPPLWVPGPWGECSAKCGLGQQMRLVRCLTNTGLPSSDCPDLQRPSSMQQCRSKCDLVLFSPTDNPEECKDVNTVAYCPLVLRFKFCSRPYFRQMCCGDAWAERDAGEQTRDLDGGDGHVRLTLLSVAVGTCETSEPPMLLPLLLMRSRISFLNILPPSP</sequence>
<dbReference type="InterPro" id="IPR050439">
    <property type="entry name" value="ADAMTS_ADAMTS-like"/>
</dbReference>
<dbReference type="PROSITE" id="PS50092">
    <property type="entry name" value="TSP1"/>
    <property type="match status" value="4"/>
</dbReference>
<accession>A0AAV6GPT1</accession>
<dbReference type="Proteomes" id="UP000823561">
    <property type="component" value="Chromosome 9"/>
</dbReference>
<protein>
    <recommendedName>
        <fullName evidence="5">PLAC domain-containing protein</fullName>
    </recommendedName>
</protein>
<dbReference type="AlphaFoldDB" id="A0AAV6GPT1"/>
<dbReference type="FunFam" id="2.20.100.10:FF:000005">
    <property type="entry name" value="ADAM metallopeptidase with thrombospondin type 1 motif 9"/>
    <property type="match status" value="2"/>
</dbReference>
<dbReference type="GO" id="GO:0030198">
    <property type="term" value="P:extracellular matrix organization"/>
    <property type="evidence" value="ECO:0007669"/>
    <property type="project" value="TreeGrafter"/>
</dbReference>
<keyword evidence="7" id="KW-1185">Reference proteome</keyword>
<dbReference type="GO" id="GO:0005576">
    <property type="term" value="C:extracellular region"/>
    <property type="evidence" value="ECO:0007669"/>
    <property type="project" value="UniProtKB-SubCell"/>
</dbReference>
<evidence type="ECO:0000313" key="7">
    <source>
        <dbReference type="Proteomes" id="UP000823561"/>
    </source>
</evidence>
<proteinExistence type="predicted"/>
<evidence type="ECO:0000256" key="1">
    <source>
        <dbReference type="ARBA" id="ARBA00004613"/>
    </source>
</evidence>
<keyword evidence="3" id="KW-0732">Signal</keyword>
<evidence type="ECO:0000313" key="6">
    <source>
        <dbReference type="EMBL" id="KAG5276444.1"/>
    </source>
</evidence>
<dbReference type="Gene3D" id="2.20.100.10">
    <property type="entry name" value="Thrombospondin type-1 (TSP1) repeat"/>
    <property type="match status" value="4"/>
</dbReference>
<feature type="domain" description="PLAC" evidence="5">
    <location>
        <begin position="267"/>
        <end position="306"/>
    </location>
</feature>
<evidence type="ECO:0000256" key="2">
    <source>
        <dbReference type="ARBA" id="ARBA00022525"/>
    </source>
</evidence>
<dbReference type="GO" id="GO:0031012">
    <property type="term" value="C:extracellular matrix"/>
    <property type="evidence" value="ECO:0007669"/>
    <property type="project" value="TreeGrafter"/>
</dbReference>
<dbReference type="EMBL" id="JADWDJ010000009">
    <property type="protein sequence ID" value="KAG5276444.1"/>
    <property type="molecule type" value="Genomic_DNA"/>
</dbReference>
<dbReference type="Pfam" id="PF08686">
    <property type="entry name" value="PLAC"/>
    <property type="match status" value="1"/>
</dbReference>
<reference evidence="6" key="1">
    <citation type="submission" date="2020-10" db="EMBL/GenBank/DDBJ databases">
        <title>Chromosome-scale genome assembly of the Allis shad, Alosa alosa.</title>
        <authorList>
            <person name="Margot Z."/>
            <person name="Christophe K."/>
            <person name="Cabau C."/>
            <person name="Louis A."/>
            <person name="Berthelot C."/>
            <person name="Parey E."/>
            <person name="Roest Crollius H."/>
            <person name="Montfort J."/>
            <person name="Robinson-Rechavi M."/>
            <person name="Bucao C."/>
            <person name="Bouchez O."/>
            <person name="Gislard M."/>
            <person name="Lluch J."/>
            <person name="Milhes M."/>
            <person name="Lampietro C."/>
            <person name="Lopez Roques C."/>
            <person name="Donnadieu C."/>
            <person name="Braasch I."/>
            <person name="Desvignes T."/>
            <person name="Postlethwait J."/>
            <person name="Bobe J."/>
            <person name="Guiguen Y."/>
        </authorList>
    </citation>
    <scope>NUCLEOTIDE SEQUENCE</scope>
    <source>
        <strain evidence="6">M-15738</strain>
        <tissue evidence="6">Blood</tissue>
    </source>
</reference>
<dbReference type="InterPro" id="IPR000884">
    <property type="entry name" value="TSP1_rpt"/>
</dbReference>
<dbReference type="InterPro" id="IPR010909">
    <property type="entry name" value="PLAC"/>
</dbReference>
<dbReference type="SMART" id="SM00209">
    <property type="entry name" value="TSP1"/>
    <property type="match status" value="4"/>
</dbReference>
<dbReference type="Pfam" id="PF19030">
    <property type="entry name" value="TSP1_ADAMTS"/>
    <property type="match status" value="4"/>
</dbReference>
<evidence type="ECO:0000256" key="4">
    <source>
        <dbReference type="ARBA" id="ARBA00022737"/>
    </source>
</evidence>
<evidence type="ECO:0000259" key="5">
    <source>
        <dbReference type="PROSITE" id="PS50900"/>
    </source>
</evidence>
<gene>
    <name evidence="6" type="ORF">AALO_G00132100</name>
</gene>
<name>A0AAV6GPT1_9TELE</name>
<dbReference type="GO" id="GO:0006508">
    <property type="term" value="P:proteolysis"/>
    <property type="evidence" value="ECO:0007669"/>
    <property type="project" value="TreeGrafter"/>
</dbReference>
<keyword evidence="4" id="KW-0677">Repeat</keyword>
<dbReference type="GO" id="GO:0004222">
    <property type="term" value="F:metalloendopeptidase activity"/>
    <property type="evidence" value="ECO:0007669"/>
    <property type="project" value="TreeGrafter"/>
</dbReference>
<comment type="caution">
    <text evidence="6">The sequence shown here is derived from an EMBL/GenBank/DDBJ whole genome shotgun (WGS) entry which is preliminary data.</text>
</comment>
<dbReference type="PROSITE" id="PS50900">
    <property type="entry name" value="PLAC"/>
    <property type="match status" value="1"/>
</dbReference>
<dbReference type="PANTHER" id="PTHR13723:SF26">
    <property type="entry name" value="A DISINTEGRIN AND METALLOPROTEINASE WITH THROMBOSPONDIN MOTIFS 10"/>
    <property type="match status" value="1"/>
</dbReference>
<dbReference type="SUPFAM" id="SSF82895">
    <property type="entry name" value="TSP-1 type 1 repeat"/>
    <property type="match status" value="4"/>
</dbReference>
<dbReference type="InterPro" id="IPR036383">
    <property type="entry name" value="TSP1_rpt_sf"/>
</dbReference>
<organism evidence="6 7">
    <name type="scientific">Alosa alosa</name>
    <name type="common">allis shad</name>
    <dbReference type="NCBI Taxonomy" id="278164"/>
    <lineage>
        <taxon>Eukaryota</taxon>
        <taxon>Metazoa</taxon>
        <taxon>Chordata</taxon>
        <taxon>Craniata</taxon>
        <taxon>Vertebrata</taxon>
        <taxon>Euteleostomi</taxon>
        <taxon>Actinopterygii</taxon>
        <taxon>Neopterygii</taxon>
        <taxon>Teleostei</taxon>
        <taxon>Clupei</taxon>
        <taxon>Clupeiformes</taxon>
        <taxon>Clupeoidei</taxon>
        <taxon>Clupeidae</taxon>
        <taxon>Alosa</taxon>
    </lineage>
</organism>
<dbReference type="PANTHER" id="PTHR13723">
    <property type="entry name" value="ADAMTS A DISINTEGRIN AND METALLOPROTEASE WITH THROMBOSPONDIN MOTIFS PROTEASE"/>
    <property type="match status" value="1"/>
</dbReference>
<evidence type="ECO:0000256" key="3">
    <source>
        <dbReference type="ARBA" id="ARBA00022729"/>
    </source>
</evidence>
<keyword evidence="2" id="KW-0964">Secreted</keyword>
<comment type="subcellular location">
    <subcellularLocation>
        <location evidence="1">Secreted</location>
    </subcellularLocation>
</comment>